<name>A0ABV6QSK2_9ACTN</name>
<dbReference type="RefSeq" id="WP_380052370.1">
    <property type="nucleotide sequence ID" value="NZ_JBHLTC010000035.1"/>
</dbReference>
<dbReference type="Pfam" id="PF14684">
    <property type="entry name" value="Tricorn_C1"/>
    <property type="match status" value="1"/>
</dbReference>
<dbReference type="InterPro" id="IPR028204">
    <property type="entry name" value="Tricorn_C1"/>
</dbReference>
<dbReference type="InterPro" id="IPR005151">
    <property type="entry name" value="Tail-specific_protease"/>
</dbReference>
<sequence>MPAQTSRRPRRLLTGGVAVGLAVTLVSLSLPAPASAGPASSRTEGVWRSDGYGSIIAVSNGVARHYATTAISCTPAGESRQIGKDRFAGEERTFSFRVSRRGAVQHLDGSVGDIRFSRLAALPTACTAPGSTGPLAVFDQFWTTYDEHYPFFRAKGIDWNAVRTRYRPQIRPDLTDDQLFDLLSRMIAPLGDAHTAIESEDRSFQGHRPGTTIPDYPLENRVRPFIERRDLKGPLTMYANNRIGYADLPGGIGYLRPISFLAYASDQPDYEQDKRVLDETLDMILTRQRLAGMRGLIIDLRVNGGGSDEFGLRLASRLTNKPFLAYLKRARNDANDPSRFTTPQPIVVRPAKGTRYTGPITILTGGSGLSAAETFTQAMMNRSPRPIRIGQNTQGVFSDVLVRTLPNGWNFIVPNEEFRTPDWRSFDGPGIPPDHRTPVFTAAEFAQNRDSAFDKALALLR</sequence>
<dbReference type="CDD" id="cd07563">
    <property type="entry name" value="Peptidase_S41_IRBP"/>
    <property type="match status" value="1"/>
</dbReference>
<dbReference type="Gene3D" id="3.90.226.10">
    <property type="entry name" value="2-enoyl-CoA Hydratase, Chain A, domain 1"/>
    <property type="match status" value="1"/>
</dbReference>
<reference evidence="3 4" key="1">
    <citation type="submission" date="2024-09" db="EMBL/GenBank/DDBJ databases">
        <authorList>
            <person name="Sun Q."/>
            <person name="Mori K."/>
        </authorList>
    </citation>
    <scope>NUCLEOTIDE SEQUENCE [LARGE SCALE GENOMIC DNA]</scope>
    <source>
        <strain evidence="3 4">CGMCC 1.15906</strain>
    </source>
</reference>
<gene>
    <name evidence="3" type="ORF">ACFFGN_25750</name>
</gene>
<dbReference type="SMART" id="SM00245">
    <property type="entry name" value="TSPc"/>
    <property type="match status" value="1"/>
</dbReference>
<dbReference type="PANTHER" id="PTHR11261">
    <property type="entry name" value="INTERPHOTORECEPTOR RETINOID-BINDING PROTEIN"/>
    <property type="match status" value="1"/>
</dbReference>
<comment type="caution">
    <text evidence="3">The sequence shown here is derived from an EMBL/GenBank/DDBJ whole genome shotgun (WGS) entry which is preliminary data.</text>
</comment>
<dbReference type="SUPFAM" id="SSF52096">
    <property type="entry name" value="ClpP/crotonase"/>
    <property type="match status" value="1"/>
</dbReference>
<dbReference type="InterPro" id="IPR006311">
    <property type="entry name" value="TAT_signal"/>
</dbReference>
<keyword evidence="1" id="KW-0732">Signal</keyword>
<evidence type="ECO:0000256" key="1">
    <source>
        <dbReference type="SAM" id="SignalP"/>
    </source>
</evidence>
<dbReference type="GO" id="GO:0016787">
    <property type="term" value="F:hydrolase activity"/>
    <property type="evidence" value="ECO:0007669"/>
    <property type="project" value="UniProtKB-KW"/>
</dbReference>
<organism evidence="3 4">
    <name type="scientific">Kribbella deserti</name>
    <dbReference type="NCBI Taxonomy" id="1926257"/>
    <lineage>
        <taxon>Bacteria</taxon>
        <taxon>Bacillati</taxon>
        <taxon>Actinomycetota</taxon>
        <taxon>Actinomycetes</taxon>
        <taxon>Propionibacteriales</taxon>
        <taxon>Kribbellaceae</taxon>
        <taxon>Kribbella</taxon>
    </lineage>
</organism>
<feature type="chain" id="PRO_5046515986" evidence="1">
    <location>
        <begin position="37"/>
        <end position="461"/>
    </location>
</feature>
<protein>
    <submittedName>
        <fullName evidence="3">S41 family peptidase</fullName>
        <ecNumber evidence="3">3.4.-.-</ecNumber>
    </submittedName>
</protein>
<dbReference type="Proteomes" id="UP001589890">
    <property type="component" value="Unassembled WGS sequence"/>
</dbReference>
<feature type="domain" description="Tail specific protease" evidence="2">
    <location>
        <begin position="232"/>
        <end position="438"/>
    </location>
</feature>
<proteinExistence type="predicted"/>
<evidence type="ECO:0000313" key="4">
    <source>
        <dbReference type="Proteomes" id="UP001589890"/>
    </source>
</evidence>
<dbReference type="InterPro" id="IPR029045">
    <property type="entry name" value="ClpP/crotonase-like_dom_sf"/>
</dbReference>
<evidence type="ECO:0000259" key="2">
    <source>
        <dbReference type="SMART" id="SM00245"/>
    </source>
</evidence>
<dbReference type="Pfam" id="PF03572">
    <property type="entry name" value="Peptidase_S41"/>
    <property type="match status" value="1"/>
</dbReference>
<dbReference type="EC" id="3.4.-.-" evidence="3"/>
<dbReference type="PROSITE" id="PS51318">
    <property type="entry name" value="TAT"/>
    <property type="match status" value="1"/>
</dbReference>
<dbReference type="EMBL" id="JBHLTC010000035">
    <property type="protein sequence ID" value="MFC0627505.1"/>
    <property type="molecule type" value="Genomic_DNA"/>
</dbReference>
<evidence type="ECO:0000313" key="3">
    <source>
        <dbReference type="EMBL" id="MFC0627505.1"/>
    </source>
</evidence>
<accession>A0ABV6QSK2</accession>
<dbReference type="Gene3D" id="3.30.750.44">
    <property type="match status" value="1"/>
</dbReference>
<dbReference type="PANTHER" id="PTHR11261:SF3">
    <property type="entry name" value="RETINOL-BINDING PROTEIN 3"/>
    <property type="match status" value="1"/>
</dbReference>
<keyword evidence="3" id="KW-0378">Hydrolase</keyword>
<keyword evidence="4" id="KW-1185">Reference proteome</keyword>
<feature type="signal peptide" evidence="1">
    <location>
        <begin position="1"/>
        <end position="36"/>
    </location>
</feature>